<dbReference type="RefSeq" id="WP_204040983.1">
    <property type="nucleotide sequence ID" value="NZ_BOOA01000016.1"/>
</dbReference>
<gene>
    <name evidence="1" type="ORF">Aph01nite_25200</name>
</gene>
<proteinExistence type="predicted"/>
<comment type="caution">
    <text evidence="1">The sequence shown here is derived from an EMBL/GenBank/DDBJ whole genome shotgun (WGS) entry which is preliminary data.</text>
</comment>
<evidence type="ECO:0000313" key="2">
    <source>
        <dbReference type="Proteomes" id="UP000640052"/>
    </source>
</evidence>
<name>A0A919QBA4_9ACTN</name>
<dbReference type="AlphaFoldDB" id="A0A919QBA4"/>
<organism evidence="1 2">
    <name type="scientific">Acrocarpospora phusangensis</name>
    <dbReference type="NCBI Taxonomy" id="1070424"/>
    <lineage>
        <taxon>Bacteria</taxon>
        <taxon>Bacillati</taxon>
        <taxon>Actinomycetota</taxon>
        <taxon>Actinomycetes</taxon>
        <taxon>Streptosporangiales</taxon>
        <taxon>Streptosporangiaceae</taxon>
        <taxon>Acrocarpospora</taxon>
    </lineage>
</organism>
<protein>
    <submittedName>
        <fullName evidence="1">Uncharacterized protein</fullName>
    </submittedName>
</protein>
<dbReference type="Proteomes" id="UP000640052">
    <property type="component" value="Unassembled WGS sequence"/>
</dbReference>
<sequence length="85" mass="9290">MAANSFLYQHPYAQKLLAEGRAEGKAEGKTEGKAATLLLMLDGRCIALSDDDRARIESCTDEATLDSWIKRALDFNVSSIEEVIG</sequence>
<reference evidence="1" key="1">
    <citation type="submission" date="2021-01" db="EMBL/GenBank/DDBJ databases">
        <title>Whole genome shotgun sequence of Acrocarpospora phusangensis NBRC 108782.</title>
        <authorList>
            <person name="Komaki H."/>
            <person name="Tamura T."/>
        </authorList>
    </citation>
    <scope>NUCLEOTIDE SEQUENCE</scope>
    <source>
        <strain evidence="1">NBRC 108782</strain>
    </source>
</reference>
<evidence type="ECO:0000313" key="1">
    <source>
        <dbReference type="EMBL" id="GIH24210.1"/>
    </source>
</evidence>
<accession>A0A919QBA4</accession>
<dbReference type="EMBL" id="BOOA01000016">
    <property type="protein sequence ID" value="GIH24210.1"/>
    <property type="molecule type" value="Genomic_DNA"/>
</dbReference>
<keyword evidence="2" id="KW-1185">Reference proteome</keyword>